<sequence>MRLLASWRAWSCSASDSEGGHDAEFRYEALTAYAIATPRSRYISRHILSPGGMELKRQGKLKGQVRVTAAYPRIPR</sequence>
<dbReference type="InParanoid" id="A0A067NA61"/>
<keyword evidence="2" id="KW-1185">Reference proteome</keyword>
<organism evidence="1 2">
    <name type="scientific">Botryobasidium botryosum (strain FD-172 SS1)</name>
    <dbReference type="NCBI Taxonomy" id="930990"/>
    <lineage>
        <taxon>Eukaryota</taxon>
        <taxon>Fungi</taxon>
        <taxon>Dikarya</taxon>
        <taxon>Basidiomycota</taxon>
        <taxon>Agaricomycotina</taxon>
        <taxon>Agaricomycetes</taxon>
        <taxon>Cantharellales</taxon>
        <taxon>Botryobasidiaceae</taxon>
        <taxon>Botryobasidium</taxon>
    </lineage>
</organism>
<dbReference type="AlphaFoldDB" id="A0A067NA61"/>
<evidence type="ECO:0000313" key="2">
    <source>
        <dbReference type="Proteomes" id="UP000027195"/>
    </source>
</evidence>
<reference evidence="2" key="1">
    <citation type="journal article" date="2014" name="Proc. Natl. Acad. Sci. U.S.A.">
        <title>Extensive sampling of basidiomycete genomes demonstrates inadequacy of the white-rot/brown-rot paradigm for wood decay fungi.</title>
        <authorList>
            <person name="Riley R."/>
            <person name="Salamov A.A."/>
            <person name="Brown D.W."/>
            <person name="Nagy L.G."/>
            <person name="Floudas D."/>
            <person name="Held B.W."/>
            <person name="Levasseur A."/>
            <person name="Lombard V."/>
            <person name="Morin E."/>
            <person name="Otillar R."/>
            <person name="Lindquist E.A."/>
            <person name="Sun H."/>
            <person name="LaButti K.M."/>
            <person name="Schmutz J."/>
            <person name="Jabbour D."/>
            <person name="Luo H."/>
            <person name="Baker S.E."/>
            <person name="Pisabarro A.G."/>
            <person name="Walton J.D."/>
            <person name="Blanchette R.A."/>
            <person name="Henrissat B."/>
            <person name="Martin F."/>
            <person name="Cullen D."/>
            <person name="Hibbett D.S."/>
            <person name="Grigoriev I.V."/>
        </authorList>
    </citation>
    <scope>NUCLEOTIDE SEQUENCE [LARGE SCALE GENOMIC DNA]</scope>
    <source>
        <strain evidence="2">FD-172 SS1</strain>
    </source>
</reference>
<dbReference type="Proteomes" id="UP000027195">
    <property type="component" value="Unassembled WGS sequence"/>
</dbReference>
<gene>
    <name evidence="1" type="ORF">BOTBODRAFT_315597</name>
</gene>
<dbReference type="EMBL" id="KL198017">
    <property type="protein sequence ID" value="KDQ20681.1"/>
    <property type="molecule type" value="Genomic_DNA"/>
</dbReference>
<protein>
    <submittedName>
        <fullName evidence="1">Uncharacterized protein</fullName>
    </submittedName>
</protein>
<dbReference type="HOGENOM" id="CLU_2654158_0_0_1"/>
<proteinExistence type="predicted"/>
<name>A0A067NA61_BOTB1</name>
<accession>A0A067NA61</accession>
<evidence type="ECO:0000313" key="1">
    <source>
        <dbReference type="EMBL" id="KDQ20681.1"/>
    </source>
</evidence>